<dbReference type="AlphaFoldDB" id="A0A4Y2RMA9"/>
<organism evidence="1 2">
    <name type="scientific">Araneus ventricosus</name>
    <name type="common">Orbweaver spider</name>
    <name type="synonym">Epeira ventricosa</name>
    <dbReference type="NCBI Taxonomy" id="182803"/>
    <lineage>
        <taxon>Eukaryota</taxon>
        <taxon>Metazoa</taxon>
        <taxon>Ecdysozoa</taxon>
        <taxon>Arthropoda</taxon>
        <taxon>Chelicerata</taxon>
        <taxon>Arachnida</taxon>
        <taxon>Araneae</taxon>
        <taxon>Araneomorphae</taxon>
        <taxon>Entelegynae</taxon>
        <taxon>Araneoidea</taxon>
        <taxon>Araneidae</taxon>
        <taxon>Araneus</taxon>
    </lineage>
</organism>
<proteinExistence type="predicted"/>
<sequence length="101" mass="11355">MTTVRKTRKTIARKRTKQVGTMTTIERGSLVTMALAVNANGIPVPTFFKRHFRSNAPQGGSGSSNKSGWMTGQDFQRFMKHFIKHTKVTKERPVLLILGNH</sequence>
<dbReference type="EMBL" id="BGPR01017657">
    <property type="protein sequence ID" value="GBN76833.1"/>
    <property type="molecule type" value="Genomic_DNA"/>
</dbReference>
<evidence type="ECO:0008006" key="3">
    <source>
        <dbReference type="Google" id="ProtNLM"/>
    </source>
</evidence>
<comment type="caution">
    <text evidence="1">The sequence shown here is derived from an EMBL/GenBank/DDBJ whole genome shotgun (WGS) entry which is preliminary data.</text>
</comment>
<reference evidence="1 2" key="1">
    <citation type="journal article" date="2019" name="Sci. Rep.">
        <title>Orb-weaving spider Araneus ventricosus genome elucidates the spidroin gene catalogue.</title>
        <authorList>
            <person name="Kono N."/>
            <person name="Nakamura H."/>
            <person name="Ohtoshi R."/>
            <person name="Moran D.A.P."/>
            <person name="Shinohara A."/>
            <person name="Yoshida Y."/>
            <person name="Fujiwara M."/>
            <person name="Mori M."/>
            <person name="Tomita M."/>
            <person name="Arakawa K."/>
        </authorList>
    </citation>
    <scope>NUCLEOTIDE SEQUENCE [LARGE SCALE GENOMIC DNA]</scope>
</reference>
<dbReference type="Proteomes" id="UP000499080">
    <property type="component" value="Unassembled WGS sequence"/>
</dbReference>
<name>A0A4Y2RMA9_ARAVE</name>
<gene>
    <name evidence="1" type="ORF">AVEN_44185_1</name>
</gene>
<evidence type="ECO:0000313" key="2">
    <source>
        <dbReference type="Proteomes" id="UP000499080"/>
    </source>
</evidence>
<keyword evidence="2" id="KW-1185">Reference proteome</keyword>
<accession>A0A4Y2RMA9</accession>
<protein>
    <recommendedName>
        <fullName evidence="3">DDE-1 domain-containing protein</fullName>
    </recommendedName>
</protein>
<dbReference type="OrthoDB" id="8033046at2759"/>
<evidence type="ECO:0000313" key="1">
    <source>
        <dbReference type="EMBL" id="GBN76833.1"/>
    </source>
</evidence>